<sequence>MKWSIAAAVLTASSLSTALPTVPGPDTLPYRLRLQSGNAKLNNQYLTTNGTAVGVFPTSTSSKPLLVYTITDKKTSLVELHTYPAGKDSRLLALVGEQSDGLLSLTNLPDPESIQLVPGSSFCDWKSFRLGNAGSSNPDGGRVSPKPGNSITWAGVPQGSWVAFPVGTSGRDYTVSFKGLVDMTADARYISIDMPIDVLYVPAYDVEDGVVTIMS</sequence>
<evidence type="ECO:0000256" key="1">
    <source>
        <dbReference type="SAM" id="SignalP"/>
    </source>
</evidence>
<evidence type="ECO:0000313" key="2">
    <source>
        <dbReference type="EMBL" id="KAK1755026.1"/>
    </source>
</evidence>
<reference evidence="2" key="1">
    <citation type="submission" date="2023-06" db="EMBL/GenBank/DDBJ databases">
        <title>Genome-scale phylogeny and comparative genomics of the fungal order Sordariales.</title>
        <authorList>
            <consortium name="Lawrence Berkeley National Laboratory"/>
            <person name="Hensen N."/>
            <person name="Bonometti L."/>
            <person name="Westerberg I."/>
            <person name="Brannstrom I.O."/>
            <person name="Guillou S."/>
            <person name="Cros-Aarteil S."/>
            <person name="Calhoun S."/>
            <person name="Haridas S."/>
            <person name="Kuo A."/>
            <person name="Mondo S."/>
            <person name="Pangilinan J."/>
            <person name="Riley R."/>
            <person name="Labutti K."/>
            <person name="Andreopoulos B."/>
            <person name="Lipzen A."/>
            <person name="Chen C."/>
            <person name="Yanf M."/>
            <person name="Daum C."/>
            <person name="Ng V."/>
            <person name="Clum A."/>
            <person name="Steindorff A."/>
            <person name="Ohm R."/>
            <person name="Martin F."/>
            <person name="Silar P."/>
            <person name="Natvig D."/>
            <person name="Lalanne C."/>
            <person name="Gautier V."/>
            <person name="Ament-Velasquez S.L."/>
            <person name="Kruys A."/>
            <person name="Hutchinson M.I."/>
            <person name="Powell A.J."/>
            <person name="Barry K."/>
            <person name="Miller A.N."/>
            <person name="Grigoriev I.V."/>
            <person name="Debuchy R."/>
            <person name="Gladieux P."/>
            <person name="Thoren M.H."/>
            <person name="Johannesson H."/>
        </authorList>
    </citation>
    <scope>NUCLEOTIDE SEQUENCE</scope>
    <source>
        <strain evidence="2">PSN4</strain>
    </source>
</reference>
<comment type="caution">
    <text evidence="2">The sequence shown here is derived from an EMBL/GenBank/DDBJ whole genome shotgun (WGS) entry which is preliminary data.</text>
</comment>
<accession>A0AAJ0BB59</accession>
<feature type="signal peptide" evidence="1">
    <location>
        <begin position="1"/>
        <end position="18"/>
    </location>
</feature>
<protein>
    <submittedName>
        <fullName evidence="2">Uncharacterized protein</fullName>
    </submittedName>
</protein>
<proteinExistence type="predicted"/>
<evidence type="ECO:0000313" key="3">
    <source>
        <dbReference type="Proteomes" id="UP001239445"/>
    </source>
</evidence>
<gene>
    <name evidence="2" type="ORF">QBC47DRAFT_413938</name>
</gene>
<dbReference type="AlphaFoldDB" id="A0AAJ0BB59"/>
<name>A0AAJ0BB59_9PEZI</name>
<feature type="chain" id="PRO_5042611598" evidence="1">
    <location>
        <begin position="19"/>
        <end position="215"/>
    </location>
</feature>
<keyword evidence="3" id="KW-1185">Reference proteome</keyword>
<dbReference type="EMBL" id="MU839834">
    <property type="protein sequence ID" value="KAK1755026.1"/>
    <property type="molecule type" value="Genomic_DNA"/>
</dbReference>
<organism evidence="2 3">
    <name type="scientific">Echria macrotheca</name>
    <dbReference type="NCBI Taxonomy" id="438768"/>
    <lineage>
        <taxon>Eukaryota</taxon>
        <taxon>Fungi</taxon>
        <taxon>Dikarya</taxon>
        <taxon>Ascomycota</taxon>
        <taxon>Pezizomycotina</taxon>
        <taxon>Sordariomycetes</taxon>
        <taxon>Sordariomycetidae</taxon>
        <taxon>Sordariales</taxon>
        <taxon>Schizotheciaceae</taxon>
        <taxon>Echria</taxon>
    </lineage>
</organism>
<keyword evidence="1" id="KW-0732">Signal</keyword>
<dbReference type="Proteomes" id="UP001239445">
    <property type="component" value="Unassembled WGS sequence"/>
</dbReference>